<organism evidence="1">
    <name type="scientific">bioreactor metagenome</name>
    <dbReference type="NCBI Taxonomy" id="1076179"/>
    <lineage>
        <taxon>unclassified sequences</taxon>
        <taxon>metagenomes</taxon>
        <taxon>ecological metagenomes</taxon>
    </lineage>
</organism>
<protein>
    <submittedName>
        <fullName evidence="1">Uncharacterized protein</fullName>
    </submittedName>
</protein>
<sequence length="49" mass="5402">MVVGHQVKGLKKSVPALLEITETKGGPSEKDFFLGEDIPFQSFCFFVLS</sequence>
<comment type="caution">
    <text evidence="1">The sequence shown here is derived from an EMBL/GenBank/DDBJ whole genome shotgun (WGS) entry which is preliminary data.</text>
</comment>
<dbReference type="AlphaFoldDB" id="A0A645GN74"/>
<accession>A0A645GN74</accession>
<reference evidence="1" key="1">
    <citation type="submission" date="2019-08" db="EMBL/GenBank/DDBJ databases">
        <authorList>
            <person name="Kucharzyk K."/>
            <person name="Murdoch R.W."/>
            <person name="Higgins S."/>
            <person name="Loffler F."/>
        </authorList>
    </citation>
    <scope>NUCLEOTIDE SEQUENCE</scope>
</reference>
<gene>
    <name evidence="1" type="ORF">SDC9_175614</name>
</gene>
<dbReference type="EMBL" id="VSSQ01078355">
    <property type="protein sequence ID" value="MPN28175.1"/>
    <property type="molecule type" value="Genomic_DNA"/>
</dbReference>
<name>A0A645GN74_9ZZZZ</name>
<evidence type="ECO:0000313" key="1">
    <source>
        <dbReference type="EMBL" id="MPN28175.1"/>
    </source>
</evidence>
<proteinExistence type="predicted"/>